<dbReference type="GO" id="GO:0015344">
    <property type="term" value="F:siderophore uptake transmembrane transporter activity"/>
    <property type="evidence" value="ECO:0007669"/>
    <property type="project" value="TreeGrafter"/>
</dbReference>
<keyword evidence="6 7" id="KW-0998">Cell outer membrane</keyword>
<dbReference type="Pfam" id="PF07715">
    <property type="entry name" value="Plug"/>
    <property type="match status" value="1"/>
</dbReference>
<dbReference type="GO" id="GO:0044718">
    <property type="term" value="P:siderophore transmembrane transport"/>
    <property type="evidence" value="ECO:0007669"/>
    <property type="project" value="TreeGrafter"/>
</dbReference>
<evidence type="ECO:0000313" key="10">
    <source>
        <dbReference type="EMBL" id="KXU35537.1"/>
    </source>
</evidence>
<organism evidence="10 11">
    <name type="scientific">Cephaloticoccus primus</name>
    <dbReference type="NCBI Taxonomy" id="1548207"/>
    <lineage>
        <taxon>Bacteria</taxon>
        <taxon>Pseudomonadati</taxon>
        <taxon>Verrucomicrobiota</taxon>
        <taxon>Opitutia</taxon>
        <taxon>Opitutales</taxon>
        <taxon>Opitutaceae</taxon>
        <taxon>Cephaloticoccus</taxon>
    </lineage>
</organism>
<comment type="similarity">
    <text evidence="7">Belongs to the TonB-dependent receptor family.</text>
</comment>
<comment type="subcellular location">
    <subcellularLocation>
        <location evidence="1 7">Cell outer membrane</location>
        <topology evidence="1 7">Multi-pass membrane protein</topology>
    </subcellularLocation>
</comment>
<evidence type="ECO:0000256" key="5">
    <source>
        <dbReference type="ARBA" id="ARBA00023136"/>
    </source>
</evidence>
<dbReference type="EMBL" id="LSZQ01000046">
    <property type="protein sequence ID" value="KXU35537.1"/>
    <property type="molecule type" value="Genomic_DNA"/>
</dbReference>
<keyword evidence="4 7" id="KW-0812">Transmembrane</keyword>
<dbReference type="RefSeq" id="WP_068630242.1">
    <property type="nucleotide sequence ID" value="NZ_LSZQ01000046.1"/>
</dbReference>
<keyword evidence="8" id="KW-0732">Signal</keyword>
<keyword evidence="3 7" id="KW-1134">Transmembrane beta strand</keyword>
<accession>A0A139SLW6</accession>
<dbReference type="SUPFAM" id="SSF56935">
    <property type="entry name" value="Porins"/>
    <property type="match status" value="1"/>
</dbReference>
<dbReference type="PANTHER" id="PTHR30069:SF57">
    <property type="entry name" value="TONB-DEPENDENT RECEPTOR"/>
    <property type="match status" value="1"/>
</dbReference>
<evidence type="ECO:0000256" key="4">
    <source>
        <dbReference type="ARBA" id="ARBA00022692"/>
    </source>
</evidence>
<evidence type="ECO:0000256" key="7">
    <source>
        <dbReference type="PROSITE-ProRule" id="PRU01360"/>
    </source>
</evidence>
<keyword evidence="2 7" id="KW-0813">Transport</keyword>
<evidence type="ECO:0000256" key="6">
    <source>
        <dbReference type="ARBA" id="ARBA00023237"/>
    </source>
</evidence>
<feature type="chain" id="PRO_5007489679" description="TonB-dependent receptor plug domain-containing protein" evidence="8">
    <location>
        <begin position="37"/>
        <end position="399"/>
    </location>
</feature>
<evidence type="ECO:0000256" key="2">
    <source>
        <dbReference type="ARBA" id="ARBA00022448"/>
    </source>
</evidence>
<comment type="caution">
    <text evidence="10">The sequence shown here is derived from an EMBL/GenBank/DDBJ whole genome shotgun (WGS) entry which is preliminary data.</text>
</comment>
<proteinExistence type="inferred from homology"/>
<dbReference type="GO" id="GO:0009279">
    <property type="term" value="C:cell outer membrane"/>
    <property type="evidence" value="ECO:0007669"/>
    <property type="project" value="UniProtKB-SubCell"/>
</dbReference>
<keyword evidence="5 7" id="KW-0472">Membrane</keyword>
<name>A0A139SLW6_9BACT</name>
<reference evidence="11" key="1">
    <citation type="submission" date="2016-02" db="EMBL/GenBank/DDBJ databases">
        <authorList>
            <person name="Sanders J.G."/>
            <person name="Lin J.Y."/>
            <person name="Wertz J.T."/>
            <person name="Russell J.A."/>
            <person name="Moreau C.S."/>
            <person name="Powell S."/>
        </authorList>
    </citation>
    <scope>NUCLEOTIDE SEQUENCE [LARGE SCALE GENOMIC DNA]</scope>
    <source>
        <strain evidence="11">CAG34</strain>
    </source>
</reference>
<dbReference type="PANTHER" id="PTHR30069">
    <property type="entry name" value="TONB-DEPENDENT OUTER MEMBRANE RECEPTOR"/>
    <property type="match status" value="1"/>
</dbReference>
<dbReference type="AlphaFoldDB" id="A0A139SLW6"/>
<evidence type="ECO:0000256" key="1">
    <source>
        <dbReference type="ARBA" id="ARBA00004571"/>
    </source>
</evidence>
<dbReference type="Gene3D" id="2.170.130.10">
    <property type="entry name" value="TonB-dependent receptor, plug domain"/>
    <property type="match status" value="1"/>
</dbReference>
<protein>
    <recommendedName>
        <fullName evidence="9">TonB-dependent receptor plug domain-containing protein</fullName>
    </recommendedName>
</protein>
<gene>
    <name evidence="10" type="ORF">AXK11_05970</name>
</gene>
<dbReference type="STRING" id="1548207.AXK11_05970"/>
<dbReference type="PROSITE" id="PS52016">
    <property type="entry name" value="TONB_DEPENDENT_REC_3"/>
    <property type="match status" value="1"/>
</dbReference>
<dbReference type="Proteomes" id="UP000070058">
    <property type="component" value="Unassembled WGS sequence"/>
</dbReference>
<evidence type="ECO:0000256" key="3">
    <source>
        <dbReference type="ARBA" id="ARBA00022452"/>
    </source>
</evidence>
<dbReference type="InterPro" id="IPR039426">
    <property type="entry name" value="TonB-dep_rcpt-like"/>
</dbReference>
<feature type="domain" description="TonB-dependent receptor plug" evidence="9">
    <location>
        <begin position="70"/>
        <end position="175"/>
    </location>
</feature>
<feature type="signal peptide" evidence="8">
    <location>
        <begin position="1"/>
        <end position="36"/>
    </location>
</feature>
<dbReference type="InterPro" id="IPR037066">
    <property type="entry name" value="Plug_dom_sf"/>
</dbReference>
<evidence type="ECO:0000259" key="9">
    <source>
        <dbReference type="Pfam" id="PF07715"/>
    </source>
</evidence>
<keyword evidence="11" id="KW-1185">Reference proteome</keyword>
<evidence type="ECO:0000313" key="11">
    <source>
        <dbReference type="Proteomes" id="UP000070058"/>
    </source>
</evidence>
<sequence>MITKLNKDTFRIARAARTLSWAAALGGLGAAGSLFAQTAPSGGADADQAAVALERMQVVSTATRTERLISEVPIRTEVVTNEGMHMRAAFNFSQAMDLFNGIRVESTCQNCNTSEVLMQGLGGAYNQILFDGAPLMSALGGVYGLEQIPTAFVDRIEVVKGGSSALYGAGAVSGVINLIPIQPLRNGGFLQVGVDVQKSEPVWLADGRLDRVFAEGKGGLSFVFQSSQNDPIDFNGDGYSEITEKELGVVGVQGWFSPTTRTRLRGNYQYTWEERRGGNRFDQPEYLSNIAESLQTKYHRGGLTWEQDVTQDFDFSVGYSFAYIERDSFYGGLGDVITDPTDPNYDPDELDPTIAGSAASDSYGQYGYTKDPLHYIDSQFNYRLEKHALAFGVQYKWEK</sequence>
<dbReference type="Gene3D" id="2.40.170.20">
    <property type="entry name" value="TonB-dependent receptor, beta-barrel domain"/>
    <property type="match status" value="1"/>
</dbReference>
<dbReference type="InterPro" id="IPR036942">
    <property type="entry name" value="Beta-barrel_TonB_sf"/>
</dbReference>
<dbReference type="InterPro" id="IPR012910">
    <property type="entry name" value="Plug_dom"/>
</dbReference>
<evidence type="ECO:0000256" key="8">
    <source>
        <dbReference type="SAM" id="SignalP"/>
    </source>
</evidence>